<accession>A0A1H2FY53</accession>
<dbReference type="RefSeq" id="WP_074701877.1">
    <property type="nucleotide sequence ID" value="NZ_FNLN01000025.1"/>
</dbReference>
<name>A0A1H2FY53_9PROT</name>
<gene>
    <name evidence="2" type="ORF">SAMN05216406_12550</name>
</gene>
<sequence>RYIVEQCFGTIKRLFRMERASYFGTTKVNAQVILKSICMNLKKAANKIFVDQPLRGAIRPNIT</sequence>
<dbReference type="Pfam" id="PF13751">
    <property type="entry name" value="DDE_Tnp_1_6"/>
    <property type="match status" value="1"/>
</dbReference>
<dbReference type="AlphaFoldDB" id="A0A1H2FY53"/>
<feature type="non-terminal residue" evidence="2">
    <location>
        <position position="1"/>
    </location>
</feature>
<evidence type="ECO:0000313" key="2">
    <source>
        <dbReference type="EMBL" id="SDU11978.1"/>
    </source>
</evidence>
<dbReference type="InterPro" id="IPR025668">
    <property type="entry name" value="Tnp_DDE_dom"/>
</dbReference>
<organism evidence="2 3">
    <name type="scientific">Nitrosomonas ureae</name>
    <dbReference type="NCBI Taxonomy" id="44577"/>
    <lineage>
        <taxon>Bacteria</taxon>
        <taxon>Pseudomonadati</taxon>
        <taxon>Pseudomonadota</taxon>
        <taxon>Betaproteobacteria</taxon>
        <taxon>Nitrosomonadales</taxon>
        <taxon>Nitrosomonadaceae</taxon>
        <taxon>Nitrosomonas</taxon>
    </lineage>
</organism>
<reference evidence="3" key="1">
    <citation type="submission" date="2016-10" db="EMBL/GenBank/DDBJ databases">
        <authorList>
            <person name="Varghese N."/>
            <person name="Submissions S."/>
        </authorList>
    </citation>
    <scope>NUCLEOTIDE SEQUENCE [LARGE SCALE GENOMIC DNA]</scope>
    <source>
        <strain evidence="3">Nm10</strain>
    </source>
</reference>
<evidence type="ECO:0000313" key="3">
    <source>
        <dbReference type="Proteomes" id="UP000182882"/>
    </source>
</evidence>
<feature type="domain" description="Transposase DDE" evidence="1">
    <location>
        <begin position="4"/>
        <end position="43"/>
    </location>
</feature>
<dbReference type="Proteomes" id="UP000182882">
    <property type="component" value="Unassembled WGS sequence"/>
</dbReference>
<protein>
    <submittedName>
        <fullName evidence="2">Transposase, IS5 family</fullName>
    </submittedName>
</protein>
<keyword evidence="3" id="KW-1185">Reference proteome</keyword>
<proteinExistence type="predicted"/>
<dbReference type="EMBL" id="FNLN01000025">
    <property type="protein sequence ID" value="SDU11978.1"/>
    <property type="molecule type" value="Genomic_DNA"/>
</dbReference>
<evidence type="ECO:0000259" key="1">
    <source>
        <dbReference type="Pfam" id="PF13751"/>
    </source>
</evidence>